<feature type="compositionally biased region" description="Low complexity" evidence="1">
    <location>
        <begin position="52"/>
        <end position="75"/>
    </location>
</feature>
<protein>
    <submittedName>
        <fullName evidence="3">Uncharacterized protein</fullName>
    </submittedName>
</protein>
<name>A0A6C0HYL1_9ZZZZ</name>
<evidence type="ECO:0000256" key="2">
    <source>
        <dbReference type="SAM" id="Phobius"/>
    </source>
</evidence>
<dbReference type="Gene3D" id="2.60.120.260">
    <property type="entry name" value="Galactose-binding domain-like"/>
    <property type="match status" value="1"/>
</dbReference>
<accession>A0A6C0HYL1</accession>
<keyword evidence="2" id="KW-0812">Transmembrane</keyword>
<proteinExistence type="predicted"/>
<feature type="region of interest" description="Disordered" evidence="1">
    <location>
        <begin position="42"/>
        <end position="75"/>
    </location>
</feature>
<dbReference type="AlphaFoldDB" id="A0A6C0HYL1"/>
<feature type="transmembrane region" description="Helical" evidence="2">
    <location>
        <begin position="654"/>
        <end position="672"/>
    </location>
</feature>
<keyword evidence="2" id="KW-0472">Membrane</keyword>
<evidence type="ECO:0000313" key="3">
    <source>
        <dbReference type="EMBL" id="QHT84933.1"/>
    </source>
</evidence>
<sequence>MNDELTANLRQGLQFNKYQNKISNGVKNSDTYKLLKSKENGREGVEGFTNPSSSQVQQGGSMSSSSQTKQILSTSQVSQSEMAELEKLQTTFNSLLEQFNSAQTQLSSSAKEYVAISNLPNPKKEINVFVNKMIPDDTNASYLGAYNDNIDAPSMTMLTGSWYTYDQCKKAAIDAGVQFFGLENVGGSGSDPNTAYCSTGNDVATAQKYGPYVPLCSQGSDGQTYGGASVNAIYQLNGDVASYLGCYKDDPSARAMTMSGPDLTKYSPVFVCGQNGSAPWGTTESFGDPYASWIWYTADAQNGAPVNTGAPVTLIYNFNYTGTSYIKATLIGMCDDMCDVYLNSNFIGSFKGGWGQKEPSQTIALSIAPGPNYIAAVVINNGGPAGVIMSATNDATKEFLFETDADWKYTNTPPLQMVPNGQNYSVATCQQYAKDGGYQYFALQNGSTGTSQCFVSNNINDATRYGKSEGTTTLADGKAYGLAGINAIYKLDAVGIPDNMGKAGYVDKYGNMAKYPASMVSADGKITNNASCSKIVTDIDTIQYQQMPYYTDLMMSPETTCGLSKAVEPANQSLDQIKSQLVATAEALVNKITSLETLNANLNNQMGIDKTALDKNLKTYKDTITKYKKMTDMTNINGILSDSDIVVLKENYTYIFWSILAIAVVIVAMNVIRK</sequence>
<dbReference type="EMBL" id="MN740028">
    <property type="protein sequence ID" value="QHT84933.1"/>
    <property type="molecule type" value="Genomic_DNA"/>
</dbReference>
<reference evidence="3" key="1">
    <citation type="journal article" date="2020" name="Nature">
        <title>Giant virus diversity and host interactions through global metagenomics.</title>
        <authorList>
            <person name="Schulz F."/>
            <person name="Roux S."/>
            <person name="Paez-Espino D."/>
            <person name="Jungbluth S."/>
            <person name="Walsh D.A."/>
            <person name="Denef V.J."/>
            <person name="McMahon K.D."/>
            <person name="Konstantinidis K.T."/>
            <person name="Eloe-Fadrosh E.A."/>
            <person name="Kyrpides N.C."/>
            <person name="Woyke T."/>
        </authorList>
    </citation>
    <scope>NUCLEOTIDE SEQUENCE</scope>
    <source>
        <strain evidence="3">GVMAG-M-3300023184-178</strain>
    </source>
</reference>
<keyword evidence="2" id="KW-1133">Transmembrane helix</keyword>
<evidence type="ECO:0000256" key="1">
    <source>
        <dbReference type="SAM" id="MobiDB-lite"/>
    </source>
</evidence>
<organism evidence="3">
    <name type="scientific">viral metagenome</name>
    <dbReference type="NCBI Taxonomy" id="1070528"/>
    <lineage>
        <taxon>unclassified sequences</taxon>
        <taxon>metagenomes</taxon>
        <taxon>organismal metagenomes</taxon>
    </lineage>
</organism>